<dbReference type="GO" id="GO:0016020">
    <property type="term" value="C:membrane"/>
    <property type="evidence" value="ECO:0007669"/>
    <property type="project" value="UniProtKB-SubCell"/>
</dbReference>
<dbReference type="EMBL" id="JBAMIC010000004">
    <property type="protein sequence ID" value="KAK7107231.1"/>
    <property type="molecule type" value="Genomic_DNA"/>
</dbReference>
<comment type="caution">
    <text evidence="7">The sequence shown here is derived from an EMBL/GenBank/DDBJ whole genome shotgun (WGS) entry which is preliminary data.</text>
</comment>
<feature type="transmembrane region" description="Helical" evidence="6">
    <location>
        <begin position="291"/>
        <end position="313"/>
    </location>
</feature>
<evidence type="ECO:0000256" key="1">
    <source>
        <dbReference type="ARBA" id="ARBA00004141"/>
    </source>
</evidence>
<keyword evidence="2 6" id="KW-0812">Transmembrane</keyword>
<feature type="transmembrane region" description="Helical" evidence="6">
    <location>
        <begin position="91"/>
        <end position="113"/>
    </location>
</feature>
<keyword evidence="4 6" id="KW-0472">Membrane</keyword>
<keyword evidence="8" id="KW-1185">Reference proteome</keyword>
<evidence type="ECO:0000256" key="3">
    <source>
        <dbReference type="ARBA" id="ARBA00022989"/>
    </source>
</evidence>
<evidence type="ECO:0000256" key="5">
    <source>
        <dbReference type="ARBA" id="ARBA00023170"/>
    </source>
</evidence>
<gene>
    <name evidence="7" type="ORF">V1264_015182</name>
</gene>
<evidence type="ECO:0008006" key="9">
    <source>
        <dbReference type="Google" id="ProtNLM"/>
    </source>
</evidence>
<evidence type="ECO:0000256" key="2">
    <source>
        <dbReference type="ARBA" id="ARBA00022692"/>
    </source>
</evidence>
<evidence type="ECO:0000313" key="7">
    <source>
        <dbReference type="EMBL" id="KAK7107231.1"/>
    </source>
</evidence>
<dbReference type="GO" id="GO:0051606">
    <property type="term" value="P:detection of stimulus"/>
    <property type="evidence" value="ECO:0007669"/>
    <property type="project" value="UniProtKB-ARBA"/>
</dbReference>
<dbReference type="AlphaFoldDB" id="A0AAN9BJ49"/>
<dbReference type="GO" id="GO:0038023">
    <property type="term" value="F:signaling receptor activity"/>
    <property type="evidence" value="ECO:0007669"/>
    <property type="project" value="UniProtKB-ARBA"/>
</dbReference>
<feature type="transmembrane region" description="Helical" evidence="6">
    <location>
        <begin position="259"/>
        <end position="279"/>
    </location>
</feature>
<sequence length="418" mass="46371">MSLSRFSKLYSIMRPVSFSTAVTPLLILVCVSGLSSLQLKHHRRSCVILLKVLTILVVFACRGSTLVSLVAKFSKVLSHDIESLYLASYTLGEVFIVALLGCCFQKSFGTFILEFESYQREHGRSDACYRSVLVVGILALIVAVVNIGAAVYYVFATGITAYCHHGYGMLSDTFGDVMCHPALFGASLFFMIQIYSSAFFLYLGVWRLLKIEADDIVKNLTTQEKKTLRERPEMIEDSRLRHADLCHVIATANRFLRHIVAAFYGAGVICVLLSIYGFISNSLGLHDLLMGSMFVGFVVYLVVITLTGVALNLKMHEPADFLYRLDVQRMTGKGSEVVSMFLYRVHGTPIGFNVYSLFTVDTSTIMMICGFILTYALVIVQFHPGAPVQLSPSSSTDPSLPMTSGYTEHMNYVNTTQL</sequence>
<dbReference type="InterPro" id="IPR013604">
    <property type="entry name" value="7TM_chemorcpt"/>
</dbReference>
<dbReference type="PANTHER" id="PTHR21421">
    <property type="entry name" value="GUSTATORY RECEPTOR"/>
    <property type="match status" value="1"/>
</dbReference>
<keyword evidence="5" id="KW-0675">Receptor</keyword>
<feature type="transmembrane region" description="Helical" evidence="6">
    <location>
        <begin position="12"/>
        <end position="34"/>
    </location>
</feature>
<dbReference type="Proteomes" id="UP001374579">
    <property type="component" value="Unassembled WGS sequence"/>
</dbReference>
<dbReference type="GO" id="GO:0050909">
    <property type="term" value="P:sensory perception of taste"/>
    <property type="evidence" value="ECO:0007669"/>
    <property type="project" value="InterPro"/>
</dbReference>
<feature type="transmembrane region" description="Helical" evidence="6">
    <location>
        <begin position="46"/>
        <end position="71"/>
    </location>
</feature>
<feature type="transmembrane region" description="Helical" evidence="6">
    <location>
        <begin position="364"/>
        <end position="382"/>
    </location>
</feature>
<organism evidence="7 8">
    <name type="scientific">Littorina saxatilis</name>
    <dbReference type="NCBI Taxonomy" id="31220"/>
    <lineage>
        <taxon>Eukaryota</taxon>
        <taxon>Metazoa</taxon>
        <taxon>Spiralia</taxon>
        <taxon>Lophotrochozoa</taxon>
        <taxon>Mollusca</taxon>
        <taxon>Gastropoda</taxon>
        <taxon>Caenogastropoda</taxon>
        <taxon>Littorinimorpha</taxon>
        <taxon>Littorinoidea</taxon>
        <taxon>Littorinidae</taxon>
        <taxon>Littorina</taxon>
    </lineage>
</organism>
<dbReference type="PANTHER" id="PTHR21421:SF29">
    <property type="entry name" value="GUSTATORY RECEPTOR 5A FOR TREHALOSE-RELATED"/>
    <property type="match status" value="1"/>
</dbReference>
<keyword evidence="3 6" id="KW-1133">Transmembrane helix</keyword>
<comment type="subcellular location">
    <subcellularLocation>
        <location evidence="1">Membrane</location>
        <topology evidence="1">Multi-pass membrane protein</topology>
    </subcellularLocation>
</comment>
<name>A0AAN9BJ49_9CAEN</name>
<evidence type="ECO:0000256" key="6">
    <source>
        <dbReference type="SAM" id="Phobius"/>
    </source>
</evidence>
<accession>A0AAN9BJ49</accession>
<dbReference type="Pfam" id="PF08395">
    <property type="entry name" value="7tm_7"/>
    <property type="match status" value="1"/>
</dbReference>
<feature type="transmembrane region" description="Helical" evidence="6">
    <location>
        <begin position="182"/>
        <end position="203"/>
    </location>
</feature>
<protein>
    <recommendedName>
        <fullName evidence="9">Gustatory receptor</fullName>
    </recommendedName>
</protein>
<evidence type="ECO:0000256" key="4">
    <source>
        <dbReference type="ARBA" id="ARBA00023136"/>
    </source>
</evidence>
<reference evidence="7 8" key="1">
    <citation type="submission" date="2024-02" db="EMBL/GenBank/DDBJ databases">
        <title>Chromosome-scale genome assembly of the rough periwinkle Littorina saxatilis.</title>
        <authorList>
            <person name="De Jode A."/>
            <person name="Faria R."/>
            <person name="Formenti G."/>
            <person name="Sims Y."/>
            <person name="Smith T.P."/>
            <person name="Tracey A."/>
            <person name="Wood J.M.D."/>
            <person name="Zagrodzka Z.B."/>
            <person name="Johannesson K."/>
            <person name="Butlin R.K."/>
            <person name="Leder E.H."/>
        </authorList>
    </citation>
    <scope>NUCLEOTIDE SEQUENCE [LARGE SCALE GENOMIC DNA]</scope>
    <source>
        <strain evidence="7">Snail1</strain>
        <tissue evidence="7">Muscle</tissue>
    </source>
</reference>
<evidence type="ECO:0000313" key="8">
    <source>
        <dbReference type="Proteomes" id="UP001374579"/>
    </source>
</evidence>
<feature type="transmembrane region" description="Helical" evidence="6">
    <location>
        <begin position="133"/>
        <end position="162"/>
    </location>
</feature>
<proteinExistence type="predicted"/>